<evidence type="ECO:0000313" key="1">
    <source>
        <dbReference type="EMBL" id="PIL28059.1"/>
    </source>
</evidence>
<proteinExistence type="predicted"/>
<organism evidence="1 2">
    <name type="scientific">Ganoderma sinense ZZ0214-1</name>
    <dbReference type="NCBI Taxonomy" id="1077348"/>
    <lineage>
        <taxon>Eukaryota</taxon>
        <taxon>Fungi</taxon>
        <taxon>Dikarya</taxon>
        <taxon>Basidiomycota</taxon>
        <taxon>Agaricomycotina</taxon>
        <taxon>Agaricomycetes</taxon>
        <taxon>Polyporales</taxon>
        <taxon>Polyporaceae</taxon>
        <taxon>Ganoderma</taxon>
    </lineage>
</organism>
<sequence>MFGYSGWHRARLSRSYPAFFLLPSSRRALACTCGWRAAPSHRCPPHIISLHHNRSILYIPQTRVVAMRIPVAAFALFAALSGSAGASLSKASAEPVPAAPEPQYLATRDYTNAEVQRRDNPSIAILSVTTNGWRGRQDVAARKGPGVGSKILGSEAQFVLEILASKFYFH</sequence>
<name>A0A2G8S2R0_9APHY</name>
<gene>
    <name evidence="1" type="ORF">GSI_09811</name>
</gene>
<keyword evidence="2" id="KW-1185">Reference proteome</keyword>
<accession>A0A2G8S2R0</accession>
<comment type="caution">
    <text evidence="1">The sequence shown here is derived from an EMBL/GenBank/DDBJ whole genome shotgun (WGS) entry which is preliminary data.</text>
</comment>
<evidence type="ECO:0000313" key="2">
    <source>
        <dbReference type="Proteomes" id="UP000230002"/>
    </source>
</evidence>
<dbReference type="Proteomes" id="UP000230002">
    <property type="component" value="Unassembled WGS sequence"/>
</dbReference>
<reference evidence="1 2" key="1">
    <citation type="journal article" date="2015" name="Sci. Rep.">
        <title>Chromosome-level genome map provides insights into diverse defense mechanisms in the medicinal fungus Ganoderma sinense.</title>
        <authorList>
            <person name="Zhu Y."/>
            <person name="Xu J."/>
            <person name="Sun C."/>
            <person name="Zhou S."/>
            <person name="Xu H."/>
            <person name="Nelson D.R."/>
            <person name="Qian J."/>
            <person name="Song J."/>
            <person name="Luo H."/>
            <person name="Xiang L."/>
            <person name="Li Y."/>
            <person name="Xu Z."/>
            <person name="Ji A."/>
            <person name="Wang L."/>
            <person name="Lu S."/>
            <person name="Hayward A."/>
            <person name="Sun W."/>
            <person name="Li X."/>
            <person name="Schwartz D.C."/>
            <person name="Wang Y."/>
            <person name="Chen S."/>
        </authorList>
    </citation>
    <scope>NUCLEOTIDE SEQUENCE [LARGE SCALE GENOMIC DNA]</scope>
    <source>
        <strain evidence="1 2">ZZ0214-1</strain>
    </source>
</reference>
<dbReference type="AlphaFoldDB" id="A0A2G8S2R0"/>
<dbReference type="EMBL" id="AYKW01000029">
    <property type="protein sequence ID" value="PIL28059.1"/>
    <property type="molecule type" value="Genomic_DNA"/>
</dbReference>
<protein>
    <submittedName>
        <fullName evidence="1">Uncharacterized protein</fullName>
    </submittedName>
</protein>